<evidence type="ECO:0008006" key="3">
    <source>
        <dbReference type="Google" id="ProtNLM"/>
    </source>
</evidence>
<evidence type="ECO:0000313" key="2">
    <source>
        <dbReference type="Proteomes" id="UP000494165"/>
    </source>
</evidence>
<proteinExistence type="predicted"/>
<name>A0A8S1DM60_9INSE</name>
<gene>
    <name evidence="1" type="ORF">CLODIP_2_CD11922</name>
</gene>
<evidence type="ECO:0000313" key="1">
    <source>
        <dbReference type="EMBL" id="CAB3381106.1"/>
    </source>
</evidence>
<keyword evidence="2" id="KW-1185">Reference proteome</keyword>
<organism evidence="1 2">
    <name type="scientific">Cloeon dipterum</name>
    <dbReference type="NCBI Taxonomy" id="197152"/>
    <lineage>
        <taxon>Eukaryota</taxon>
        <taxon>Metazoa</taxon>
        <taxon>Ecdysozoa</taxon>
        <taxon>Arthropoda</taxon>
        <taxon>Hexapoda</taxon>
        <taxon>Insecta</taxon>
        <taxon>Pterygota</taxon>
        <taxon>Palaeoptera</taxon>
        <taxon>Ephemeroptera</taxon>
        <taxon>Pisciforma</taxon>
        <taxon>Baetidae</taxon>
        <taxon>Cloeon</taxon>
    </lineage>
</organism>
<dbReference type="AlphaFoldDB" id="A0A8S1DM60"/>
<reference evidence="1 2" key="1">
    <citation type="submission" date="2020-04" db="EMBL/GenBank/DDBJ databases">
        <authorList>
            <person name="Alioto T."/>
            <person name="Alioto T."/>
            <person name="Gomez Garrido J."/>
        </authorList>
    </citation>
    <scope>NUCLEOTIDE SEQUENCE [LARGE SCALE GENOMIC DNA]</scope>
</reference>
<dbReference type="EMBL" id="CADEPI010000224">
    <property type="protein sequence ID" value="CAB3381106.1"/>
    <property type="molecule type" value="Genomic_DNA"/>
</dbReference>
<dbReference type="Proteomes" id="UP000494165">
    <property type="component" value="Unassembled WGS sequence"/>
</dbReference>
<sequence>MNIDEQNNHKSFFMWTSGMAEGKSCGNAAYSWCAGDRKRINASAFGLSKEISAVSQRQRCLALSTATRTLVRSDCSNRNYFFCEYKCKTVPCLTKCALNMTYFDASGKMINRSMMDEVWAQWEQKSGIQITFIFGNKKVTNLKCSYCQEDS</sequence>
<protein>
    <recommendedName>
        <fullName evidence="3">C-type lectin domain-containing protein</fullName>
    </recommendedName>
</protein>
<comment type="caution">
    <text evidence="1">The sequence shown here is derived from an EMBL/GenBank/DDBJ whole genome shotgun (WGS) entry which is preliminary data.</text>
</comment>
<accession>A0A8S1DM60</accession>